<organism evidence="1 2">
    <name type="scientific">Lysobacter antibioticus</name>
    <dbReference type="NCBI Taxonomy" id="84531"/>
    <lineage>
        <taxon>Bacteria</taxon>
        <taxon>Pseudomonadati</taxon>
        <taxon>Pseudomonadota</taxon>
        <taxon>Gammaproteobacteria</taxon>
        <taxon>Lysobacterales</taxon>
        <taxon>Lysobacteraceae</taxon>
        <taxon>Lysobacter</taxon>
    </lineage>
</organism>
<dbReference type="KEGG" id="lab:LA76x_0834"/>
<gene>
    <name evidence="1" type="ORF">LA76x_0834</name>
</gene>
<dbReference type="STRING" id="84531.LA76x_0834"/>
<name>A0A0S2F677_LYSAN</name>
<dbReference type="AlphaFoldDB" id="A0A0S2F677"/>
<protein>
    <recommendedName>
        <fullName evidence="3">TraB family protein</fullName>
    </recommendedName>
</protein>
<dbReference type="EMBL" id="CP011129">
    <property type="protein sequence ID" value="ALN78995.1"/>
    <property type="molecule type" value="Genomic_DNA"/>
</dbReference>
<accession>A0A0S2F677</accession>
<evidence type="ECO:0008006" key="3">
    <source>
        <dbReference type="Google" id="ProtNLM"/>
    </source>
</evidence>
<proteinExistence type="predicted"/>
<dbReference type="PATRIC" id="fig|84531.8.peg.860"/>
<reference evidence="1 2" key="1">
    <citation type="journal article" date="2015" name="BMC Genomics">
        <title>Comparative genomics and metabolic profiling of the genus Lysobacter.</title>
        <authorList>
            <person name="de Bruijn I."/>
            <person name="Cheng X."/>
            <person name="de Jager V."/>
            <person name="Exposito R.G."/>
            <person name="Watrous J."/>
            <person name="Patel N."/>
            <person name="Postma J."/>
            <person name="Dorrestein P.C."/>
            <person name="Kobayashi D."/>
            <person name="Raaijmakers J.M."/>
        </authorList>
    </citation>
    <scope>NUCLEOTIDE SEQUENCE [LARGE SCALE GENOMIC DNA]</scope>
    <source>
        <strain evidence="1 2">76</strain>
    </source>
</reference>
<evidence type="ECO:0000313" key="2">
    <source>
        <dbReference type="Proteomes" id="UP000060787"/>
    </source>
</evidence>
<dbReference type="Proteomes" id="UP000060787">
    <property type="component" value="Chromosome"/>
</dbReference>
<sequence length="289" mass="32133">MKGFAIDPRALSVLVLLVVAVFPRPAPADESARRAAARSYLKLPAGGKPAALPYVWERKAGAKHLAVLGTRHLSNPHSPMYDGIEAAFERVRPQIVLHESQIPGDLKTMSKDAAIARAADLGFIAYLTHRRGIPVRSGDASVKQEITALLARYSTEEILVFMVAQRLIGNRRNPDLKAAAAQYAAFYADYLVANGLPKREGWDRWSGFMREYQRLLGKPLSGNGWDPDLTSPIRRGRLSELARSTNAVRDRHLIASIERAMREHDRVLVVFGAWHVLAVEPILDSEFER</sequence>
<keyword evidence="2" id="KW-1185">Reference proteome</keyword>
<dbReference type="RefSeq" id="WP_057916696.1">
    <property type="nucleotide sequence ID" value="NZ_CP011129.1"/>
</dbReference>
<evidence type="ECO:0000313" key="1">
    <source>
        <dbReference type="EMBL" id="ALN78995.1"/>
    </source>
</evidence>